<dbReference type="InterPro" id="IPR000086">
    <property type="entry name" value="NUDIX_hydrolase_dom"/>
</dbReference>
<evidence type="ECO:0000259" key="4">
    <source>
        <dbReference type="PROSITE" id="PS51462"/>
    </source>
</evidence>
<evidence type="ECO:0000313" key="6">
    <source>
        <dbReference type="Proteomes" id="UP000094256"/>
    </source>
</evidence>
<keyword evidence="2 3" id="KW-0378">Hydrolase</keyword>
<dbReference type="Pfam" id="PF00293">
    <property type="entry name" value="NUDIX"/>
    <property type="match status" value="1"/>
</dbReference>
<dbReference type="RefSeq" id="WP_069206472.1">
    <property type="nucleotide sequence ID" value="NZ_CP014168.1"/>
</dbReference>
<dbReference type="PROSITE" id="PS00893">
    <property type="entry name" value="NUDIX_BOX"/>
    <property type="match status" value="1"/>
</dbReference>
<accession>A0A1B3ZEU4</accession>
<dbReference type="GO" id="GO:0016787">
    <property type="term" value="F:hydrolase activity"/>
    <property type="evidence" value="ECO:0007669"/>
    <property type="project" value="UniProtKB-KW"/>
</dbReference>
<reference evidence="5 6" key="1">
    <citation type="submission" date="2016-01" db="EMBL/GenBank/DDBJ databases">
        <title>Complete genome and mega plasmid sequence of Sphingomonas panacis DCY99 elicits systemic resistance in rice to Xanthomonas oryzae.</title>
        <authorList>
            <person name="Kim Y.J."/>
            <person name="Yang D.C."/>
            <person name="Sing P."/>
        </authorList>
    </citation>
    <scope>NUCLEOTIDE SEQUENCE [LARGE SCALE GENOMIC DNA]</scope>
    <source>
        <strain evidence="5 6">DCY99</strain>
    </source>
</reference>
<comment type="similarity">
    <text evidence="3">Belongs to the Nudix hydrolase family.</text>
</comment>
<dbReference type="PANTHER" id="PTHR43736">
    <property type="entry name" value="ADP-RIBOSE PYROPHOSPHATASE"/>
    <property type="match status" value="1"/>
</dbReference>
<gene>
    <name evidence="5" type="ORF">AWL63_20265</name>
</gene>
<dbReference type="InterPro" id="IPR015797">
    <property type="entry name" value="NUDIX_hydrolase-like_dom_sf"/>
</dbReference>
<dbReference type="PANTHER" id="PTHR43736:SF1">
    <property type="entry name" value="DIHYDRONEOPTERIN TRIPHOSPHATE DIPHOSPHATASE"/>
    <property type="match status" value="1"/>
</dbReference>
<name>A0A1B3ZEU4_9SPHN</name>
<dbReference type="KEGG" id="span:AWL63_20265"/>
<evidence type="ECO:0000313" key="5">
    <source>
        <dbReference type="EMBL" id="AOH85944.1"/>
    </source>
</evidence>
<keyword evidence="6" id="KW-1185">Reference proteome</keyword>
<evidence type="ECO:0000256" key="1">
    <source>
        <dbReference type="ARBA" id="ARBA00001946"/>
    </source>
</evidence>
<dbReference type="Proteomes" id="UP000094256">
    <property type="component" value="Chromosome"/>
</dbReference>
<dbReference type="InterPro" id="IPR020476">
    <property type="entry name" value="Nudix_hydrolase"/>
</dbReference>
<dbReference type="STRING" id="1560345.AWL63_20265"/>
<evidence type="ECO:0000256" key="2">
    <source>
        <dbReference type="ARBA" id="ARBA00022801"/>
    </source>
</evidence>
<dbReference type="OrthoDB" id="9761969at2"/>
<dbReference type="AlphaFoldDB" id="A0A1B3ZEU4"/>
<comment type="cofactor">
    <cofactor evidence="1">
        <name>Mg(2+)</name>
        <dbReference type="ChEBI" id="CHEBI:18420"/>
    </cofactor>
</comment>
<evidence type="ECO:0000256" key="3">
    <source>
        <dbReference type="RuleBase" id="RU003476"/>
    </source>
</evidence>
<dbReference type="Gene3D" id="3.90.79.10">
    <property type="entry name" value="Nucleoside Triphosphate Pyrophosphohydrolase"/>
    <property type="match status" value="1"/>
</dbReference>
<dbReference type="CDD" id="cd04673">
    <property type="entry name" value="NUDIX_ADPRase"/>
    <property type="match status" value="1"/>
</dbReference>
<dbReference type="PROSITE" id="PS51462">
    <property type="entry name" value="NUDIX"/>
    <property type="match status" value="1"/>
</dbReference>
<dbReference type="SUPFAM" id="SSF55811">
    <property type="entry name" value="Nudix"/>
    <property type="match status" value="1"/>
</dbReference>
<feature type="domain" description="Nudix hydrolase" evidence="4">
    <location>
        <begin position="9"/>
        <end position="142"/>
    </location>
</feature>
<dbReference type="PRINTS" id="PR00502">
    <property type="entry name" value="NUDIXFAMILY"/>
</dbReference>
<dbReference type="EMBL" id="CP014168">
    <property type="protein sequence ID" value="AOH85944.1"/>
    <property type="molecule type" value="Genomic_DNA"/>
</dbReference>
<proteinExistence type="inferred from homology"/>
<organism evidence="5 6">
    <name type="scientific">Sphingomonas panacis</name>
    <dbReference type="NCBI Taxonomy" id="1560345"/>
    <lineage>
        <taxon>Bacteria</taxon>
        <taxon>Pseudomonadati</taxon>
        <taxon>Pseudomonadota</taxon>
        <taxon>Alphaproteobacteria</taxon>
        <taxon>Sphingomonadales</taxon>
        <taxon>Sphingomonadaceae</taxon>
        <taxon>Sphingomonas</taxon>
    </lineage>
</organism>
<protein>
    <submittedName>
        <fullName evidence="5">ADP-ribose pyrophosphatase</fullName>
    </submittedName>
</protein>
<sequence length="145" mass="15239">MITPSPARRPVPATIAAVIRDGSVLLVRRANPPDVGLWGFPGGKIDFGETIAQAAVRELLEETGIQGEAGPVFNCVDVLDRAEDGSINHHYVLIAVLCRWIAGSPMAGDDALEAAWHPLADLRDTALAMSFGVADIALQAAAMDA</sequence>
<dbReference type="InterPro" id="IPR020084">
    <property type="entry name" value="NUDIX_hydrolase_CS"/>
</dbReference>